<evidence type="ECO:0000313" key="2">
    <source>
        <dbReference type="Proteomes" id="UP000499080"/>
    </source>
</evidence>
<comment type="caution">
    <text evidence="1">The sequence shown here is derived from an EMBL/GenBank/DDBJ whole genome shotgun (WGS) entry which is preliminary data.</text>
</comment>
<dbReference type="EMBL" id="BGPR01000331">
    <property type="protein sequence ID" value="GBM13622.1"/>
    <property type="molecule type" value="Genomic_DNA"/>
</dbReference>
<gene>
    <name evidence="1" type="ORF">AVEN_229591_1</name>
</gene>
<name>A0A4Y2D9Z0_ARAVE</name>
<accession>A0A4Y2D9Z0</accession>
<sequence length="91" mass="10463">MSRPCIKPSKCRSARIIQYLGYIVGSGVRTPAEVEIKADVDFIPTTKPKLRAPFCWAFILIRFHASKTGFFHPSTKSKKWARYSQRLQSLF</sequence>
<keyword evidence="2" id="KW-1185">Reference proteome</keyword>
<proteinExistence type="predicted"/>
<dbReference type="OrthoDB" id="8000983at2759"/>
<evidence type="ECO:0000313" key="1">
    <source>
        <dbReference type="EMBL" id="GBM13622.1"/>
    </source>
</evidence>
<dbReference type="Proteomes" id="UP000499080">
    <property type="component" value="Unassembled WGS sequence"/>
</dbReference>
<dbReference type="AlphaFoldDB" id="A0A4Y2D9Z0"/>
<reference evidence="1 2" key="1">
    <citation type="journal article" date="2019" name="Sci. Rep.">
        <title>Orb-weaving spider Araneus ventricosus genome elucidates the spidroin gene catalogue.</title>
        <authorList>
            <person name="Kono N."/>
            <person name="Nakamura H."/>
            <person name="Ohtoshi R."/>
            <person name="Moran D.A.P."/>
            <person name="Shinohara A."/>
            <person name="Yoshida Y."/>
            <person name="Fujiwara M."/>
            <person name="Mori M."/>
            <person name="Tomita M."/>
            <person name="Arakawa K."/>
        </authorList>
    </citation>
    <scope>NUCLEOTIDE SEQUENCE [LARGE SCALE GENOMIC DNA]</scope>
</reference>
<protein>
    <submittedName>
        <fullName evidence="1">Uncharacterized protein</fullName>
    </submittedName>
</protein>
<organism evidence="1 2">
    <name type="scientific">Araneus ventricosus</name>
    <name type="common">Orbweaver spider</name>
    <name type="synonym">Epeira ventricosa</name>
    <dbReference type="NCBI Taxonomy" id="182803"/>
    <lineage>
        <taxon>Eukaryota</taxon>
        <taxon>Metazoa</taxon>
        <taxon>Ecdysozoa</taxon>
        <taxon>Arthropoda</taxon>
        <taxon>Chelicerata</taxon>
        <taxon>Arachnida</taxon>
        <taxon>Araneae</taxon>
        <taxon>Araneomorphae</taxon>
        <taxon>Entelegynae</taxon>
        <taxon>Araneoidea</taxon>
        <taxon>Araneidae</taxon>
        <taxon>Araneus</taxon>
    </lineage>
</organism>